<dbReference type="CDD" id="cd02947">
    <property type="entry name" value="TRX_family"/>
    <property type="match status" value="1"/>
</dbReference>
<dbReference type="Gene3D" id="2.30.30.380">
    <property type="entry name" value="Zn-finger domain of Sec23/24"/>
    <property type="match status" value="1"/>
</dbReference>
<dbReference type="SUPFAM" id="SSF52833">
    <property type="entry name" value="Thioredoxin-like"/>
    <property type="match status" value="1"/>
</dbReference>
<dbReference type="InterPro" id="IPR049299">
    <property type="entry name" value="Thio2_N"/>
</dbReference>
<evidence type="ECO:0000256" key="1">
    <source>
        <dbReference type="ARBA" id="ARBA00008987"/>
    </source>
</evidence>
<dbReference type="GO" id="GO:0015035">
    <property type="term" value="F:protein-disulfide reductase activity"/>
    <property type="evidence" value="ECO:0007669"/>
    <property type="project" value="UniProtKB-UniRule"/>
</dbReference>
<dbReference type="Proteomes" id="UP000032266">
    <property type="component" value="Chromosome"/>
</dbReference>
<keyword evidence="5" id="KW-1015">Disulfide bond</keyword>
<gene>
    <name evidence="9" type="ORF">YC6258_00551</name>
</gene>
<dbReference type="EMBL" id="CP007142">
    <property type="protein sequence ID" value="AJQ92601.1"/>
    <property type="molecule type" value="Genomic_DNA"/>
</dbReference>
<dbReference type="Gene3D" id="3.40.30.10">
    <property type="entry name" value="Glutaredoxin"/>
    <property type="match status" value="1"/>
</dbReference>
<keyword evidence="3" id="KW-0479">Metal-binding</keyword>
<dbReference type="PANTHER" id="PTHR45663">
    <property type="entry name" value="GEO12009P1"/>
    <property type="match status" value="1"/>
</dbReference>
<evidence type="ECO:0000259" key="8">
    <source>
        <dbReference type="PROSITE" id="PS51352"/>
    </source>
</evidence>
<dbReference type="FunFam" id="3.40.30.10:FF:000001">
    <property type="entry name" value="Thioredoxin"/>
    <property type="match status" value="1"/>
</dbReference>
<dbReference type="PROSITE" id="PS00194">
    <property type="entry name" value="THIOREDOXIN_1"/>
    <property type="match status" value="1"/>
</dbReference>
<dbReference type="GO" id="GO:0046872">
    <property type="term" value="F:metal ion binding"/>
    <property type="evidence" value="ECO:0007669"/>
    <property type="project" value="UniProtKB-KW"/>
</dbReference>
<reference evidence="9 10" key="1">
    <citation type="submission" date="2014-01" db="EMBL/GenBank/DDBJ databases">
        <title>Full genme sequencing of cellulolytic bacterium Gynuella sunshinyii YC6258T gen. nov., sp. nov.</title>
        <authorList>
            <person name="Khan H."/>
            <person name="Chung E.J."/>
            <person name="Chung Y.R."/>
        </authorList>
    </citation>
    <scope>NUCLEOTIDE SEQUENCE [LARGE SCALE GENOMIC DNA]</scope>
    <source>
        <strain evidence="9 10">YC6258</strain>
    </source>
</reference>
<dbReference type="NCBIfam" id="NF008229">
    <property type="entry name" value="PRK10996.1"/>
    <property type="match status" value="1"/>
</dbReference>
<dbReference type="InterPro" id="IPR013766">
    <property type="entry name" value="Thioredoxin_domain"/>
</dbReference>
<dbReference type="GO" id="GO:0005829">
    <property type="term" value="C:cytosol"/>
    <property type="evidence" value="ECO:0007669"/>
    <property type="project" value="TreeGrafter"/>
</dbReference>
<dbReference type="Pfam" id="PF00085">
    <property type="entry name" value="Thioredoxin"/>
    <property type="match status" value="1"/>
</dbReference>
<dbReference type="STRING" id="1445510.YC6258_00551"/>
<dbReference type="RefSeq" id="WP_044615624.1">
    <property type="nucleotide sequence ID" value="NZ_CP007142.1"/>
</dbReference>
<dbReference type="PATRIC" id="fig|1445510.3.peg.538"/>
<keyword evidence="4" id="KW-0249">Electron transport</keyword>
<organism evidence="9 10">
    <name type="scientific">Gynuella sunshinyii YC6258</name>
    <dbReference type="NCBI Taxonomy" id="1445510"/>
    <lineage>
        <taxon>Bacteria</taxon>
        <taxon>Pseudomonadati</taxon>
        <taxon>Pseudomonadota</taxon>
        <taxon>Gammaproteobacteria</taxon>
        <taxon>Oceanospirillales</taxon>
        <taxon>Saccharospirillaceae</taxon>
        <taxon>Gynuella</taxon>
    </lineage>
</organism>
<dbReference type="InterPro" id="IPR005746">
    <property type="entry name" value="Thioredoxin"/>
</dbReference>
<evidence type="ECO:0000313" key="10">
    <source>
        <dbReference type="Proteomes" id="UP000032266"/>
    </source>
</evidence>
<sequence>MNLICPHCFTLNRIPADKSYVSGKCGKCHQALHTGHPLNLNDQNLESYLAKSTLPVIVDFWAEWCGPCKMMAPVFGKLASEQTERLFAKVDTDANPVMSQRFNIRSIPTIIAFQNGHEINRLNGALPENQLKQWLAQTFPG</sequence>
<accession>A0A0C5VEF8</accession>
<keyword evidence="2" id="KW-0813">Transport</keyword>
<dbReference type="InterPro" id="IPR017937">
    <property type="entry name" value="Thioredoxin_CS"/>
</dbReference>
<evidence type="ECO:0000256" key="5">
    <source>
        <dbReference type="ARBA" id="ARBA00023157"/>
    </source>
</evidence>
<dbReference type="PRINTS" id="PR00421">
    <property type="entry name" value="THIOREDOXIN"/>
</dbReference>
<proteinExistence type="inferred from homology"/>
<evidence type="ECO:0000256" key="2">
    <source>
        <dbReference type="ARBA" id="ARBA00022448"/>
    </source>
</evidence>
<feature type="domain" description="Thioredoxin" evidence="8">
    <location>
        <begin position="29"/>
        <end position="140"/>
    </location>
</feature>
<dbReference type="Pfam" id="PF21352">
    <property type="entry name" value="Zn_ribbon_Thio2"/>
    <property type="match status" value="1"/>
</dbReference>
<evidence type="ECO:0000256" key="6">
    <source>
        <dbReference type="ARBA" id="ARBA00023284"/>
    </source>
</evidence>
<dbReference type="KEGG" id="gsn:YC6258_00551"/>
<dbReference type="PANTHER" id="PTHR45663:SF40">
    <property type="entry name" value="THIOREDOXIN 2"/>
    <property type="match status" value="1"/>
</dbReference>
<protein>
    <recommendedName>
        <fullName evidence="7">Thioredoxin</fullName>
    </recommendedName>
</protein>
<dbReference type="PROSITE" id="PS51352">
    <property type="entry name" value="THIOREDOXIN_2"/>
    <property type="match status" value="1"/>
</dbReference>
<dbReference type="AlphaFoldDB" id="A0A0C5VEF8"/>
<dbReference type="HOGENOM" id="CLU_090389_10_0_6"/>
<evidence type="ECO:0000313" key="9">
    <source>
        <dbReference type="EMBL" id="AJQ92601.1"/>
    </source>
</evidence>
<name>A0A0C5VEF8_9GAMM</name>
<evidence type="ECO:0000256" key="3">
    <source>
        <dbReference type="ARBA" id="ARBA00022723"/>
    </source>
</evidence>
<dbReference type="InterPro" id="IPR036249">
    <property type="entry name" value="Thioredoxin-like_sf"/>
</dbReference>
<evidence type="ECO:0000256" key="4">
    <source>
        <dbReference type="ARBA" id="ARBA00022982"/>
    </source>
</evidence>
<dbReference type="NCBIfam" id="TIGR01068">
    <property type="entry name" value="thioredoxin"/>
    <property type="match status" value="1"/>
</dbReference>
<keyword evidence="10" id="KW-1185">Reference proteome</keyword>
<evidence type="ECO:0000256" key="7">
    <source>
        <dbReference type="NCBIfam" id="TIGR01068"/>
    </source>
</evidence>
<dbReference type="OrthoDB" id="9790390at2"/>
<keyword evidence="6" id="KW-0676">Redox-active center</keyword>
<comment type="similarity">
    <text evidence="1">Belongs to the thioredoxin family.</text>
</comment>